<dbReference type="EMBL" id="CM046103">
    <property type="protein sequence ID" value="KAI8428152.1"/>
    <property type="molecule type" value="Genomic_DNA"/>
</dbReference>
<organism evidence="1 2">
    <name type="scientific">Choristoneura fumiferana</name>
    <name type="common">Spruce budworm moth</name>
    <name type="synonym">Archips fumiferana</name>
    <dbReference type="NCBI Taxonomy" id="7141"/>
    <lineage>
        <taxon>Eukaryota</taxon>
        <taxon>Metazoa</taxon>
        <taxon>Ecdysozoa</taxon>
        <taxon>Arthropoda</taxon>
        <taxon>Hexapoda</taxon>
        <taxon>Insecta</taxon>
        <taxon>Pterygota</taxon>
        <taxon>Neoptera</taxon>
        <taxon>Endopterygota</taxon>
        <taxon>Lepidoptera</taxon>
        <taxon>Glossata</taxon>
        <taxon>Ditrysia</taxon>
        <taxon>Tortricoidea</taxon>
        <taxon>Tortricidae</taxon>
        <taxon>Tortricinae</taxon>
        <taxon>Choristoneura</taxon>
    </lineage>
</organism>
<proteinExistence type="predicted"/>
<evidence type="ECO:0000313" key="2">
    <source>
        <dbReference type="Proteomes" id="UP001064048"/>
    </source>
</evidence>
<comment type="caution">
    <text evidence="1">The sequence shown here is derived from an EMBL/GenBank/DDBJ whole genome shotgun (WGS) entry which is preliminary data.</text>
</comment>
<keyword evidence="2" id="KW-1185">Reference proteome</keyword>
<dbReference type="Proteomes" id="UP001064048">
    <property type="component" value="Chromosome 3"/>
</dbReference>
<evidence type="ECO:0000313" key="1">
    <source>
        <dbReference type="EMBL" id="KAI8428152.1"/>
    </source>
</evidence>
<reference evidence="1 2" key="1">
    <citation type="journal article" date="2022" name="Genome Biol. Evol.">
        <title>The Spruce Budworm Genome: Reconstructing the Evolutionary History of Antifreeze Proteins.</title>
        <authorList>
            <person name="Beliveau C."/>
            <person name="Gagne P."/>
            <person name="Picq S."/>
            <person name="Vernygora O."/>
            <person name="Keeling C.I."/>
            <person name="Pinkney K."/>
            <person name="Doucet D."/>
            <person name="Wen F."/>
            <person name="Johnston J.S."/>
            <person name="Maaroufi H."/>
            <person name="Boyle B."/>
            <person name="Laroche J."/>
            <person name="Dewar K."/>
            <person name="Juretic N."/>
            <person name="Blackburn G."/>
            <person name="Nisole A."/>
            <person name="Brunet B."/>
            <person name="Brandao M."/>
            <person name="Lumley L."/>
            <person name="Duan J."/>
            <person name="Quan G."/>
            <person name="Lucarotti C.J."/>
            <person name="Roe A.D."/>
            <person name="Sperling F.A.H."/>
            <person name="Levesque R.C."/>
            <person name="Cusson M."/>
        </authorList>
    </citation>
    <scope>NUCLEOTIDE SEQUENCE [LARGE SCALE GENOMIC DNA]</scope>
    <source>
        <strain evidence="1">Glfc:IPQL:Cfum</strain>
    </source>
</reference>
<gene>
    <name evidence="1" type="ORF">MSG28_002399</name>
</gene>
<protein>
    <submittedName>
        <fullName evidence="1">Uncharacterized protein</fullName>
    </submittedName>
</protein>
<name>A0ACC0JVH0_CHOFU</name>
<sequence length="225" mass="25319">MILLYDLMLLSLVHAFQYLPESKGPQTNADQRFQYQAKITLVPYHALVFYSGWFCSGIIIGSKTILTTASCLLEPNEQIVVKVGVESIIDDGQIIPVVEAKKHEFYEHLGQLDNDIALLVLEHHVKFSDSVKKIVLAEADAALRPASSFTNRRLSDSGGAAVYSNRFLVGIASYTGPDNSDVAVFTNVSYFHKWIKINTIRFLRKHCKLNEDTVEIYGEYAYDHT</sequence>
<accession>A0ACC0JVH0</accession>